<dbReference type="Pfam" id="PF20700">
    <property type="entry name" value="Mutator"/>
    <property type="match status" value="1"/>
</dbReference>
<reference evidence="2" key="1">
    <citation type="submission" date="2019-08" db="EMBL/GenBank/DDBJ databases">
        <title>The genome of the North American firefly Photinus pyralis.</title>
        <authorList>
            <consortium name="Photinus pyralis genome working group"/>
            <person name="Fallon T.R."/>
            <person name="Sander Lower S.E."/>
            <person name="Weng J.-K."/>
        </authorList>
    </citation>
    <scope>NUCLEOTIDE SEQUENCE</scope>
    <source>
        <strain evidence="2">TRF0915ILg1</strain>
        <tissue evidence="2">Whole body</tissue>
    </source>
</reference>
<evidence type="ECO:0000313" key="3">
    <source>
        <dbReference type="Proteomes" id="UP000801492"/>
    </source>
</evidence>
<name>A0A8K0FVX9_IGNLU</name>
<feature type="domain" description="Mutator-like transposase" evidence="1">
    <location>
        <begin position="103"/>
        <end position="243"/>
    </location>
</feature>
<protein>
    <recommendedName>
        <fullName evidence="1">Mutator-like transposase domain-containing protein</fullName>
    </recommendedName>
</protein>
<evidence type="ECO:0000313" key="2">
    <source>
        <dbReference type="EMBL" id="KAF2879765.1"/>
    </source>
</evidence>
<accession>A0A8K0FVX9</accession>
<dbReference type="AlphaFoldDB" id="A0A8K0FVX9"/>
<feature type="non-terminal residue" evidence="2">
    <location>
        <position position="243"/>
    </location>
</feature>
<gene>
    <name evidence="2" type="ORF">ILUMI_26408</name>
</gene>
<dbReference type="EMBL" id="VTPC01091077">
    <property type="protein sequence ID" value="KAF2879765.1"/>
    <property type="molecule type" value="Genomic_DNA"/>
</dbReference>
<sequence length="243" mass="26565">MDPVKTKRVIRRVVSKPCKIKKRGNLNNLKLRWKQVTSTNNFIATQNATAATVEESISVVGRGKVPNTSTYIADNNPCDDRITEDSNVNSRADGIHFFETLKLISCHGREFGCSLNNLNLKMEERHGLKSNLHLCCNMCNANFLIPTTRSCPESMDINTAAVSGIVSIGGGFSNLQELLSTMNIPCMASTTYQKYHDCVLSGWEATAIAKMKDAAKEEAEYAKSVNLVDSDGIPLVSVVADGC</sequence>
<keyword evidence="3" id="KW-1185">Reference proteome</keyword>
<evidence type="ECO:0000259" key="1">
    <source>
        <dbReference type="Pfam" id="PF20700"/>
    </source>
</evidence>
<dbReference type="Proteomes" id="UP000801492">
    <property type="component" value="Unassembled WGS sequence"/>
</dbReference>
<proteinExistence type="predicted"/>
<organism evidence="2 3">
    <name type="scientific">Ignelater luminosus</name>
    <name type="common">Cucubano</name>
    <name type="synonym">Pyrophorus luminosus</name>
    <dbReference type="NCBI Taxonomy" id="2038154"/>
    <lineage>
        <taxon>Eukaryota</taxon>
        <taxon>Metazoa</taxon>
        <taxon>Ecdysozoa</taxon>
        <taxon>Arthropoda</taxon>
        <taxon>Hexapoda</taxon>
        <taxon>Insecta</taxon>
        <taxon>Pterygota</taxon>
        <taxon>Neoptera</taxon>
        <taxon>Endopterygota</taxon>
        <taxon>Coleoptera</taxon>
        <taxon>Polyphaga</taxon>
        <taxon>Elateriformia</taxon>
        <taxon>Elateroidea</taxon>
        <taxon>Elateridae</taxon>
        <taxon>Agrypninae</taxon>
        <taxon>Pyrophorini</taxon>
        <taxon>Ignelater</taxon>
    </lineage>
</organism>
<dbReference type="OrthoDB" id="6919900at2759"/>
<dbReference type="InterPro" id="IPR049012">
    <property type="entry name" value="Mutator_transp_dom"/>
</dbReference>
<comment type="caution">
    <text evidence="2">The sequence shown here is derived from an EMBL/GenBank/DDBJ whole genome shotgun (WGS) entry which is preliminary data.</text>
</comment>